<dbReference type="AlphaFoldDB" id="A0A1H4B6A9"/>
<dbReference type="EMBL" id="FNQJ01000013">
    <property type="protein sequence ID" value="SEA43660.1"/>
    <property type="molecule type" value="Genomic_DNA"/>
</dbReference>
<gene>
    <name evidence="1" type="ORF">SAMN05421875_1137</name>
</gene>
<evidence type="ECO:0000313" key="1">
    <source>
        <dbReference type="EMBL" id="SEA43660.1"/>
    </source>
</evidence>
<sequence>MLDISKTAVLLQCSLRTLQTLRENGNGPDYFKLGVRMSCADSPRQDGQTVLYRKQDVVDWFKENKLDLRYPDLYHQASALKRFDAGQWMLDDIAYWVDPEGCIGGPVEESSLAELAERIESWDVDWLPPVEAALRKWSDPVQHKELSTRLISEFDSLSARAADIARAYQSGG</sequence>
<evidence type="ECO:0000313" key="2">
    <source>
        <dbReference type="Proteomes" id="UP000199002"/>
    </source>
</evidence>
<organism evidence="1 2">
    <name type="scientific">Acidovorax soli</name>
    <dbReference type="NCBI Taxonomy" id="592050"/>
    <lineage>
        <taxon>Bacteria</taxon>
        <taxon>Pseudomonadati</taxon>
        <taxon>Pseudomonadota</taxon>
        <taxon>Betaproteobacteria</taxon>
        <taxon>Burkholderiales</taxon>
        <taxon>Comamonadaceae</taxon>
        <taxon>Acidovorax</taxon>
    </lineage>
</organism>
<reference evidence="2" key="1">
    <citation type="submission" date="2016-10" db="EMBL/GenBank/DDBJ databases">
        <authorList>
            <person name="Varghese N."/>
            <person name="Submissions S."/>
        </authorList>
    </citation>
    <scope>NUCLEOTIDE SEQUENCE [LARGE SCALE GENOMIC DNA]</scope>
    <source>
        <strain evidence="2">DSM 25157</strain>
    </source>
</reference>
<protein>
    <submittedName>
        <fullName evidence="1">Uncharacterized protein</fullName>
    </submittedName>
</protein>
<proteinExistence type="predicted"/>
<dbReference type="Proteomes" id="UP000199002">
    <property type="component" value="Unassembled WGS sequence"/>
</dbReference>
<accession>A0A1H4B6A9</accession>
<name>A0A1H4B6A9_9BURK</name>
<keyword evidence="2" id="KW-1185">Reference proteome</keyword>
<dbReference type="STRING" id="592050.SAMN05421875_1137"/>